<evidence type="ECO:0000259" key="1">
    <source>
        <dbReference type="PROSITE" id="PS51677"/>
    </source>
</evidence>
<dbReference type="RefSeq" id="WP_050355017.1">
    <property type="nucleotide sequence ID" value="NZ_LGSS01000005.1"/>
</dbReference>
<evidence type="ECO:0000313" key="2">
    <source>
        <dbReference type="EMBL" id="KNF08942.1"/>
    </source>
</evidence>
<accession>A0A0L0WBV2</accession>
<proteinExistence type="predicted"/>
<comment type="caution">
    <text evidence="2">The sequence shown here is derived from an EMBL/GenBank/DDBJ whole genome shotgun (WGS) entry which is preliminary data.</text>
</comment>
<dbReference type="PROSITE" id="PS51677">
    <property type="entry name" value="NODB"/>
    <property type="match status" value="1"/>
</dbReference>
<dbReference type="PANTHER" id="PTHR10587:SF125">
    <property type="entry name" value="POLYSACCHARIDE DEACETYLASE YHEN-RELATED"/>
    <property type="match status" value="1"/>
</dbReference>
<dbReference type="Gene3D" id="3.20.20.370">
    <property type="entry name" value="Glycoside hydrolase/deacetylase"/>
    <property type="match status" value="1"/>
</dbReference>
<dbReference type="Proteomes" id="UP000037267">
    <property type="component" value="Unassembled WGS sequence"/>
</dbReference>
<gene>
    <name evidence="2" type="primary">pdaC</name>
    <name evidence="2" type="ORF">CLPU_5c02490</name>
</gene>
<dbReference type="AlphaFoldDB" id="A0A0L0WBV2"/>
<dbReference type="InterPro" id="IPR050248">
    <property type="entry name" value="Polysacc_deacetylase_ArnD"/>
</dbReference>
<dbReference type="InterPro" id="IPR002509">
    <property type="entry name" value="NODB_dom"/>
</dbReference>
<dbReference type="GO" id="GO:0005975">
    <property type="term" value="P:carbohydrate metabolic process"/>
    <property type="evidence" value="ECO:0007669"/>
    <property type="project" value="InterPro"/>
</dbReference>
<dbReference type="PATRIC" id="fig|1503.3.peg.2777"/>
<dbReference type="Pfam" id="PF01522">
    <property type="entry name" value="Polysacc_deac_1"/>
    <property type="match status" value="1"/>
</dbReference>
<organism evidence="2 3">
    <name type="scientific">Gottschalkia purinilytica</name>
    <name type="common">Clostridium purinilyticum</name>
    <dbReference type="NCBI Taxonomy" id="1503"/>
    <lineage>
        <taxon>Bacteria</taxon>
        <taxon>Bacillati</taxon>
        <taxon>Bacillota</taxon>
        <taxon>Tissierellia</taxon>
        <taxon>Tissierellales</taxon>
        <taxon>Gottschalkiaceae</taxon>
        <taxon>Gottschalkia</taxon>
    </lineage>
</organism>
<dbReference type="STRING" id="1503.CLPU_5c02490"/>
<reference evidence="3" key="1">
    <citation type="submission" date="2015-07" db="EMBL/GenBank/DDBJ databases">
        <title>Draft genome sequence of the purine-degrading Gottschalkia purinilyticum DSM 1384 (formerly Clostridium purinilyticum).</title>
        <authorList>
            <person name="Poehlein A."/>
            <person name="Schiel-Bengelsdorf B."/>
            <person name="Bengelsdorf F.R."/>
            <person name="Daniel R."/>
            <person name="Duerre P."/>
        </authorList>
    </citation>
    <scope>NUCLEOTIDE SEQUENCE [LARGE SCALE GENOMIC DNA]</scope>
    <source>
        <strain evidence="3">DSM 1384</strain>
    </source>
</reference>
<feature type="domain" description="NodB homology" evidence="1">
    <location>
        <begin position="46"/>
        <end position="227"/>
    </location>
</feature>
<dbReference type="CDD" id="cd10956">
    <property type="entry name" value="CE4_BH1302_like"/>
    <property type="match status" value="1"/>
</dbReference>
<dbReference type="InterPro" id="IPR011330">
    <property type="entry name" value="Glyco_hydro/deAcase_b/a-brl"/>
</dbReference>
<dbReference type="SUPFAM" id="SSF88713">
    <property type="entry name" value="Glycoside hydrolase/deacetylase"/>
    <property type="match status" value="1"/>
</dbReference>
<keyword evidence="2" id="KW-0378">Hydrolase</keyword>
<name>A0A0L0WBV2_GOTPU</name>
<dbReference type="GO" id="GO:0004099">
    <property type="term" value="F:chitin deacetylase activity"/>
    <property type="evidence" value="ECO:0007669"/>
    <property type="project" value="UniProtKB-EC"/>
</dbReference>
<evidence type="ECO:0000313" key="3">
    <source>
        <dbReference type="Proteomes" id="UP000037267"/>
    </source>
</evidence>
<protein>
    <submittedName>
        <fullName evidence="2">Peptidoglycan-N-acetylmuramic acid deacetylase PdaC</fullName>
        <ecNumber evidence="2">3.5.1.41</ecNumber>
    </submittedName>
</protein>
<sequence>MKKSLKLTFVLFIILFIASFMAWKIMNSRTFQFFGGIIQKANTQEKVVALTFDDGPSEKVDVILPILKDLDVKATFFLIGSEIERYPEEAKKLVLDGHQLGNHTYSHNRMVFKSPSYIKQEIEKTNSLIKEAGYEGVIQFRPPNGKKLIFLPYYLKQHNQKTILWDLEPNSYPDINSSSDKIAKYVIDNVKPGSIILLHPMYDEKGNTINSIKNIVEGLRSKGYTFKTVNELLTME</sequence>
<dbReference type="EMBL" id="LGSS01000005">
    <property type="protein sequence ID" value="KNF08942.1"/>
    <property type="molecule type" value="Genomic_DNA"/>
</dbReference>
<dbReference type="EC" id="3.5.1.41" evidence="2"/>
<keyword evidence="3" id="KW-1185">Reference proteome</keyword>
<dbReference type="OrthoDB" id="9806342at2"/>
<dbReference type="PANTHER" id="PTHR10587">
    <property type="entry name" value="GLYCOSYL TRANSFERASE-RELATED"/>
    <property type="match status" value="1"/>
</dbReference>